<dbReference type="InterPro" id="IPR055164">
    <property type="entry name" value="EDR1/CTR1/ARMC3-like_pept-like"/>
</dbReference>
<organism evidence="2 3">
    <name type="scientific">Brassica cretica</name>
    <name type="common">Mustard</name>
    <dbReference type="NCBI Taxonomy" id="69181"/>
    <lineage>
        <taxon>Eukaryota</taxon>
        <taxon>Viridiplantae</taxon>
        <taxon>Streptophyta</taxon>
        <taxon>Embryophyta</taxon>
        <taxon>Tracheophyta</taxon>
        <taxon>Spermatophyta</taxon>
        <taxon>Magnoliopsida</taxon>
        <taxon>eudicotyledons</taxon>
        <taxon>Gunneridae</taxon>
        <taxon>Pentapetalae</taxon>
        <taxon>rosids</taxon>
        <taxon>malvids</taxon>
        <taxon>Brassicales</taxon>
        <taxon>Brassicaceae</taxon>
        <taxon>Brassiceae</taxon>
        <taxon>Brassica</taxon>
    </lineage>
</organism>
<dbReference type="EMBL" id="QGKV02000297">
    <property type="protein sequence ID" value="KAF3610360.1"/>
    <property type="molecule type" value="Genomic_DNA"/>
</dbReference>
<protein>
    <recommendedName>
        <fullName evidence="1">EDR1/CTR1/ARMC3-like peptidase-like domain-containing protein</fullName>
    </recommendedName>
</protein>
<name>A0ABQ7F4M6_BRACR</name>
<dbReference type="Proteomes" id="UP000266723">
    <property type="component" value="Unassembled WGS sequence"/>
</dbReference>
<feature type="domain" description="EDR1/CTR1/ARMC3-like peptidase-like" evidence="1">
    <location>
        <begin position="35"/>
        <end position="89"/>
    </location>
</feature>
<comment type="caution">
    <text evidence="2">The sequence shown here is derived from an EMBL/GenBank/DDBJ whole genome shotgun (WGS) entry which is preliminary data.</text>
</comment>
<keyword evidence="3" id="KW-1185">Reference proteome</keyword>
<reference evidence="2 3" key="1">
    <citation type="journal article" date="2020" name="BMC Genomics">
        <title>Intraspecific diversification of the crop wild relative Brassica cretica Lam. using demographic model selection.</title>
        <authorList>
            <person name="Kioukis A."/>
            <person name="Michalopoulou V.A."/>
            <person name="Briers L."/>
            <person name="Pirintsos S."/>
            <person name="Studholme D.J."/>
            <person name="Pavlidis P."/>
            <person name="Sarris P.F."/>
        </authorList>
    </citation>
    <scope>NUCLEOTIDE SEQUENCE [LARGE SCALE GENOMIC DNA]</scope>
    <source>
        <strain evidence="3">cv. PFS-1207/04</strain>
    </source>
</reference>
<proteinExistence type="predicted"/>
<evidence type="ECO:0000259" key="1">
    <source>
        <dbReference type="Pfam" id="PF14381"/>
    </source>
</evidence>
<gene>
    <name evidence="2" type="ORF">DY000_02050980</name>
</gene>
<evidence type="ECO:0000313" key="2">
    <source>
        <dbReference type="EMBL" id="KAF3610360.1"/>
    </source>
</evidence>
<accession>A0ABQ7F4M6</accession>
<sequence length="150" mass="17770">MTQKRFFLCLYLSFDITERFVHRCLWNSRERERETASQQLLWDTGMLCEPISNGFYSVVPDKRVKELYNRLPTPNELHALGEEGVRIEVSDFYKRPTLESPSKLALEENAFLFENVMYEARRPPIVYQYRRRGTSQRKGGNARVIDSEKI</sequence>
<evidence type="ECO:0000313" key="3">
    <source>
        <dbReference type="Proteomes" id="UP000266723"/>
    </source>
</evidence>
<dbReference type="Pfam" id="PF14381">
    <property type="entry name" value="EDR1_CTR1_ARMC3_pept"/>
    <property type="match status" value="1"/>
</dbReference>